<proteinExistence type="predicted"/>
<keyword evidence="1" id="KW-0472">Membrane</keyword>
<reference evidence="2" key="2">
    <citation type="submission" date="2020-06" db="EMBL/GenBank/DDBJ databases">
        <title>Helianthus annuus Genome sequencing and assembly Release 2.</title>
        <authorList>
            <person name="Gouzy J."/>
            <person name="Langlade N."/>
            <person name="Munos S."/>
        </authorList>
    </citation>
    <scope>NUCLEOTIDE SEQUENCE</scope>
    <source>
        <tissue evidence="2">Leaves</tissue>
    </source>
</reference>
<keyword evidence="3" id="KW-1185">Reference proteome</keyword>
<evidence type="ECO:0000313" key="2">
    <source>
        <dbReference type="EMBL" id="KAF5787673.1"/>
    </source>
</evidence>
<evidence type="ECO:0000313" key="3">
    <source>
        <dbReference type="Proteomes" id="UP000215914"/>
    </source>
</evidence>
<sequence>MPSHHHFTTAPSLPSHPFINIKSTDSFNNRSAHISPTDHTKIATVKKTLSQPLHLLQTGTHPYPWYIYINSHANFQTHKFGKKDLENNEYDWGLAPESRCLWFLSFEMGPVAPPSIPKIILVPVFLVAVIISLYSLPTRIIYHQPRVGDPATTRFWLGLVN</sequence>
<protein>
    <submittedName>
        <fullName evidence="2">Uncharacterized protein</fullName>
    </submittedName>
</protein>
<dbReference type="EMBL" id="MNCJ02000325">
    <property type="protein sequence ID" value="KAF5787673.1"/>
    <property type="molecule type" value="Genomic_DNA"/>
</dbReference>
<dbReference type="Proteomes" id="UP000215914">
    <property type="component" value="Unassembled WGS sequence"/>
</dbReference>
<reference evidence="2" key="1">
    <citation type="journal article" date="2017" name="Nature">
        <title>The sunflower genome provides insights into oil metabolism, flowering and Asterid evolution.</title>
        <authorList>
            <person name="Badouin H."/>
            <person name="Gouzy J."/>
            <person name="Grassa C.J."/>
            <person name="Murat F."/>
            <person name="Staton S.E."/>
            <person name="Cottret L."/>
            <person name="Lelandais-Briere C."/>
            <person name="Owens G.L."/>
            <person name="Carrere S."/>
            <person name="Mayjonade B."/>
            <person name="Legrand L."/>
            <person name="Gill N."/>
            <person name="Kane N.C."/>
            <person name="Bowers J.E."/>
            <person name="Hubner S."/>
            <person name="Bellec A."/>
            <person name="Berard A."/>
            <person name="Berges H."/>
            <person name="Blanchet N."/>
            <person name="Boniface M.C."/>
            <person name="Brunel D."/>
            <person name="Catrice O."/>
            <person name="Chaidir N."/>
            <person name="Claudel C."/>
            <person name="Donnadieu C."/>
            <person name="Faraut T."/>
            <person name="Fievet G."/>
            <person name="Helmstetter N."/>
            <person name="King M."/>
            <person name="Knapp S.J."/>
            <person name="Lai Z."/>
            <person name="Le Paslier M.C."/>
            <person name="Lippi Y."/>
            <person name="Lorenzon L."/>
            <person name="Mandel J.R."/>
            <person name="Marage G."/>
            <person name="Marchand G."/>
            <person name="Marquand E."/>
            <person name="Bret-Mestries E."/>
            <person name="Morien E."/>
            <person name="Nambeesan S."/>
            <person name="Nguyen T."/>
            <person name="Pegot-Espagnet P."/>
            <person name="Pouilly N."/>
            <person name="Raftis F."/>
            <person name="Sallet E."/>
            <person name="Schiex T."/>
            <person name="Thomas J."/>
            <person name="Vandecasteele C."/>
            <person name="Vares D."/>
            <person name="Vear F."/>
            <person name="Vautrin S."/>
            <person name="Crespi M."/>
            <person name="Mangin B."/>
            <person name="Burke J.M."/>
            <person name="Salse J."/>
            <person name="Munos S."/>
            <person name="Vincourt P."/>
            <person name="Rieseberg L.H."/>
            <person name="Langlade N.B."/>
        </authorList>
    </citation>
    <scope>NUCLEOTIDE SEQUENCE</scope>
    <source>
        <tissue evidence="2">Leaves</tissue>
    </source>
</reference>
<keyword evidence="1" id="KW-1133">Transmembrane helix</keyword>
<dbReference type="AlphaFoldDB" id="A0A9K3N5X1"/>
<feature type="transmembrane region" description="Helical" evidence="1">
    <location>
        <begin position="116"/>
        <end position="136"/>
    </location>
</feature>
<accession>A0A9K3N5X1</accession>
<evidence type="ECO:0000256" key="1">
    <source>
        <dbReference type="SAM" id="Phobius"/>
    </source>
</evidence>
<comment type="caution">
    <text evidence="2">The sequence shown here is derived from an EMBL/GenBank/DDBJ whole genome shotgun (WGS) entry which is preliminary data.</text>
</comment>
<name>A0A9K3N5X1_HELAN</name>
<organism evidence="2 3">
    <name type="scientific">Helianthus annuus</name>
    <name type="common">Common sunflower</name>
    <dbReference type="NCBI Taxonomy" id="4232"/>
    <lineage>
        <taxon>Eukaryota</taxon>
        <taxon>Viridiplantae</taxon>
        <taxon>Streptophyta</taxon>
        <taxon>Embryophyta</taxon>
        <taxon>Tracheophyta</taxon>
        <taxon>Spermatophyta</taxon>
        <taxon>Magnoliopsida</taxon>
        <taxon>eudicotyledons</taxon>
        <taxon>Gunneridae</taxon>
        <taxon>Pentapetalae</taxon>
        <taxon>asterids</taxon>
        <taxon>campanulids</taxon>
        <taxon>Asterales</taxon>
        <taxon>Asteraceae</taxon>
        <taxon>Asteroideae</taxon>
        <taxon>Heliantheae alliance</taxon>
        <taxon>Heliantheae</taxon>
        <taxon>Helianthus</taxon>
    </lineage>
</organism>
<keyword evidence="1" id="KW-0812">Transmembrane</keyword>
<dbReference type="Gramene" id="mRNA:HanXRQr2_Chr10g0455471">
    <property type="protein sequence ID" value="CDS:HanXRQr2_Chr10g0455471.1"/>
    <property type="gene ID" value="HanXRQr2_Chr10g0455471"/>
</dbReference>
<gene>
    <name evidence="2" type="ORF">HanXRQr2_Chr10g0455471</name>
</gene>